<keyword evidence="7 12" id="KW-0662">Pyridine nucleotide biosynthesis</keyword>
<evidence type="ECO:0000259" key="14">
    <source>
        <dbReference type="Pfam" id="PF02910"/>
    </source>
</evidence>
<comment type="catalytic activity">
    <reaction evidence="10">
        <text>L-aspartate + O2 = iminosuccinate + H2O2</text>
        <dbReference type="Rhea" id="RHEA:25876"/>
        <dbReference type="ChEBI" id="CHEBI:15379"/>
        <dbReference type="ChEBI" id="CHEBI:16240"/>
        <dbReference type="ChEBI" id="CHEBI:29991"/>
        <dbReference type="ChEBI" id="CHEBI:77875"/>
        <dbReference type="EC" id="1.4.3.16"/>
    </reaction>
    <physiologicalReaction direction="left-to-right" evidence="10">
        <dbReference type="Rhea" id="RHEA:25877"/>
    </physiologicalReaction>
</comment>
<dbReference type="PRINTS" id="PR00368">
    <property type="entry name" value="FADPNR"/>
</dbReference>
<dbReference type="Pfam" id="PF00890">
    <property type="entry name" value="FAD_binding_2"/>
    <property type="match status" value="1"/>
</dbReference>
<comment type="pathway">
    <text evidence="2 12">Cofactor biosynthesis; NAD(+) biosynthesis; iminoaspartate from L-aspartate (oxidase route): step 1/1.</text>
</comment>
<dbReference type="SUPFAM" id="SSF46977">
    <property type="entry name" value="Succinate dehydrogenase/fumarate reductase flavoprotein C-terminal domain"/>
    <property type="match status" value="1"/>
</dbReference>
<comment type="function">
    <text evidence="12">Catalyzes the oxidation of L-aspartate to iminoaspartate.</text>
</comment>
<comment type="subcellular location">
    <subcellularLocation>
        <location evidence="12">Cytoplasm</location>
    </subcellularLocation>
</comment>
<comment type="similarity">
    <text evidence="3 12">Belongs to the FAD-dependent oxidoreductase 2 family. NadB subfamily.</text>
</comment>
<sequence>MYAESSLNLAIASQAVDVIIIGGGAAGLYAALSLPSHLQVALLTKDSLPISATGWAQGGMSAPIAPNDSPVLHAQDTLKAGAGLCEPEAVDFLVSQAAAQVETLLQMGIGFDRQGTDLAFALVAAHSCPRLLHAGDMTGRELVRTLGRRLRQQSNITVWTKTLGLSLWIDPVRQTCQGVCVLKGKRIVWLRAAIVVLATGGGGQVFAQNTNPAGSTGDGVAMAWRVGAQVRDLEFFQFHPSALNLPGATPFLISEALRGEGAWLIDQQGHRFLFDYHPAGELAPRYIVSQSIYTHLLKHNQQQVWLDLRPIPAEQIQARFPQIVMVCRRWGINVFQQPIPVSPAAHYWMGGVVTNLQGQTSIPGLYAIGEVASTGVHGANRLSGNSLLECLVFAAQLRQVRLPTDLAEPPAVASIDWSLLSQDKGNSIDFISRLHKQLPELAWRTAGISRTGAEMERAIAQIVDWKTQFLNLPLSQLLVNLQPGQSGDIPIPEAQVRLWQETYNLLDIALLILKSAAFRTESRGGHYRLDYPQTDPAWQVHTLVQNQTWEKSPLHRSG</sequence>
<feature type="domain" description="Fumarate reductase/succinate dehydrogenase flavoprotein-like C-terminal" evidence="14">
    <location>
        <begin position="500"/>
        <end position="547"/>
    </location>
</feature>
<dbReference type="InterPro" id="IPR036188">
    <property type="entry name" value="FAD/NAD-bd_sf"/>
</dbReference>
<organism evidence="15">
    <name type="scientific">Cyanothece sp. (strain PCC 7425 / ATCC 29141)</name>
    <dbReference type="NCBI Taxonomy" id="395961"/>
    <lineage>
        <taxon>Bacteria</taxon>
        <taxon>Bacillati</taxon>
        <taxon>Cyanobacteriota</taxon>
        <taxon>Cyanophyceae</taxon>
        <taxon>Gomontiellales</taxon>
        <taxon>Cyanothecaceae</taxon>
        <taxon>Cyanothece</taxon>
    </lineage>
</organism>
<evidence type="ECO:0000256" key="11">
    <source>
        <dbReference type="NCBIfam" id="TIGR00551"/>
    </source>
</evidence>
<keyword evidence="9 12" id="KW-0560">Oxidoreductase</keyword>
<dbReference type="FunFam" id="3.90.700.10:FF:000002">
    <property type="entry name" value="L-aspartate oxidase"/>
    <property type="match status" value="1"/>
</dbReference>
<dbReference type="InterPro" id="IPR005288">
    <property type="entry name" value="NadB"/>
</dbReference>
<keyword evidence="8 12" id="KW-0274">FAD</keyword>
<dbReference type="PANTHER" id="PTHR42716">
    <property type="entry name" value="L-ASPARTATE OXIDASE"/>
    <property type="match status" value="1"/>
</dbReference>
<evidence type="ECO:0000256" key="5">
    <source>
        <dbReference type="ARBA" id="ARBA00021901"/>
    </source>
</evidence>
<feature type="domain" description="FAD-dependent oxidoreductase 2 FAD-binding" evidence="13">
    <location>
        <begin position="17"/>
        <end position="387"/>
    </location>
</feature>
<dbReference type="AlphaFoldDB" id="B8HX41"/>
<evidence type="ECO:0000256" key="4">
    <source>
        <dbReference type="ARBA" id="ARBA00012173"/>
    </source>
</evidence>
<dbReference type="OrthoDB" id="9806724at2"/>
<dbReference type="Gene3D" id="1.20.58.100">
    <property type="entry name" value="Fumarate reductase/succinate dehydrogenase flavoprotein-like, C-terminal domain"/>
    <property type="match status" value="1"/>
</dbReference>
<dbReference type="EMBL" id="CP001344">
    <property type="protein sequence ID" value="ACL44732.1"/>
    <property type="molecule type" value="Genomic_DNA"/>
</dbReference>
<dbReference type="HOGENOM" id="CLU_014312_3_0_3"/>
<dbReference type="SUPFAM" id="SSF51905">
    <property type="entry name" value="FAD/NAD(P)-binding domain"/>
    <property type="match status" value="1"/>
</dbReference>
<dbReference type="KEGG" id="cyn:Cyan7425_2374"/>
<evidence type="ECO:0000256" key="6">
    <source>
        <dbReference type="ARBA" id="ARBA00022630"/>
    </source>
</evidence>
<evidence type="ECO:0000256" key="2">
    <source>
        <dbReference type="ARBA" id="ARBA00004950"/>
    </source>
</evidence>
<dbReference type="EC" id="1.4.3.16" evidence="4 11"/>
<accession>B8HX41</accession>
<name>B8HX41_CYAP4</name>
<proteinExistence type="inferred from homology"/>
<gene>
    <name evidence="15" type="ordered locus">Cyan7425_2374</name>
</gene>
<dbReference type="GO" id="GO:0033765">
    <property type="term" value="F:steroid dehydrogenase activity, acting on the CH-CH group of donors"/>
    <property type="evidence" value="ECO:0007669"/>
    <property type="project" value="UniProtKB-ARBA"/>
</dbReference>
<evidence type="ECO:0000256" key="9">
    <source>
        <dbReference type="ARBA" id="ARBA00023002"/>
    </source>
</evidence>
<evidence type="ECO:0000259" key="13">
    <source>
        <dbReference type="Pfam" id="PF00890"/>
    </source>
</evidence>
<dbReference type="InterPro" id="IPR003953">
    <property type="entry name" value="FAD-dep_OxRdtase_2_FAD-bd"/>
</dbReference>
<dbReference type="eggNOG" id="COG0029">
    <property type="taxonomic scope" value="Bacteria"/>
</dbReference>
<dbReference type="InterPro" id="IPR037099">
    <property type="entry name" value="Fum_R/Succ_DH_flav-like_C_sf"/>
</dbReference>
<dbReference type="NCBIfam" id="NF005636">
    <property type="entry name" value="PRK07395.1"/>
    <property type="match status" value="1"/>
</dbReference>
<protein>
    <recommendedName>
        <fullName evidence="5 11">L-aspartate oxidase</fullName>
        <ecNumber evidence="4 11">1.4.3.16</ecNumber>
    </recommendedName>
</protein>
<dbReference type="Gene3D" id="3.50.50.60">
    <property type="entry name" value="FAD/NAD(P)-binding domain"/>
    <property type="match status" value="1"/>
</dbReference>
<dbReference type="InterPro" id="IPR015939">
    <property type="entry name" value="Fum_Rdtase/Succ_DH_flav-like_C"/>
</dbReference>
<dbReference type="UniPathway" id="UPA00253">
    <property type="reaction ID" value="UER00326"/>
</dbReference>
<dbReference type="GO" id="GO:0008734">
    <property type="term" value="F:L-aspartate oxidase activity"/>
    <property type="evidence" value="ECO:0007669"/>
    <property type="project" value="UniProtKB-UniRule"/>
</dbReference>
<evidence type="ECO:0000313" key="15">
    <source>
        <dbReference type="EMBL" id="ACL44732.1"/>
    </source>
</evidence>
<evidence type="ECO:0000256" key="12">
    <source>
        <dbReference type="RuleBase" id="RU362049"/>
    </source>
</evidence>
<evidence type="ECO:0000256" key="1">
    <source>
        <dbReference type="ARBA" id="ARBA00001974"/>
    </source>
</evidence>
<dbReference type="InterPro" id="IPR027477">
    <property type="entry name" value="Succ_DH/fumarate_Rdtase_cat_sf"/>
</dbReference>
<dbReference type="Gene3D" id="3.90.700.10">
    <property type="entry name" value="Succinate dehydrogenase/fumarate reductase flavoprotein, catalytic domain"/>
    <property type="match status" value="1"/>
</dbReference>
<keyword evidence="6 12" id="KW-0285">Flavoprotein</keyword>
<reference evidence="15" key="1">
    <citation type="submission" date="2009-01" db="EMBL/GenBank/DDBJ databases">
        <title>Complete sequence of chromosome Cyanothece sp. PCC 7425.</title>
        <authorList>
            <consortium name="US DOE Joint Genome Institute"/>
            <person name="Lucas S."/>
            <person name="Copeland A."/>
            <person name="Lapidus A."/>
            <person name="Glavina del Rio T."/>
            <person name="Dalin E."/>
            <person name="Tice H."/>
            <person name="Bruce D."/>
            <person name="Goodwin L."/>
            <person name="Pitluck S."/>
            <person name="Sims D."/>
            <person name="Meineke L."/>
            <person name="Brettin T."/>
            <person name="Detter J.C."/>
            <person name="Han C."/>
            <person name="Larimer F."/>
            <person name="Land M."/>
            <person name="Hauser L."/>
            <person name="Kyrpides N."/>
            <person name="Ovchinnikova G."/>
            <person name="Liberton M."/>
            <person name="Stoeckel J."/>
            <person name="Banerjee A."/>
            <person name="Singh A."/>
            <person name="Page L."/>
            <person name="Sato H."/>
            <person name="Zhao L."/>
            <person name="Sherman L."/>
            <person name="Pakrasi H."/>
            <person name="Richardson P."/>
        </authorList>
    </citation>
    <scope>NUCLEOTIDE SEQUENCE</scope>
    <source>
        <strain evidence="15">PCC 7425</strain>
    </source>
</reference>
<dbReference type="STRING" id="395961.Cyan7425_2374"/>
<evidence type="ECO:0000256" key="7">
    <source>
        <dbReference type="ARBA" id="ARBA00022642"/>
    </source>
</evidence>
<comment type="cofactor">
    <cofactor evidence="1 12">
        <name>FAD</name>
        <dbReference type="ChEBI" id="CHEBI:57692"/>
    </cofactor>
</comment>
<dbReference type="NCBIfam" id="TIGR00551">
    <property type="entry name" value="nadB"/>
    <property type="match status" value="1"/>
</dbReference>
<dbReference type="PANTHER" id="PTHR42716:SF2">
    <property type="entry name" value="L-ASPARTATE OXIDASE, CHLOROPLASTIC"/>
    <property type="match status" value="1"/>
</dbReference>
<dbReference type="Pfam" id="PF02910">
    <property type="entry name" value="Succ_DH_flav_C"/>
    <property type="match status" value="1"/>
</dbReference>
<dbReference type="GO" id="GO:0005737">
    <property type="term" value="C:cytoplasm"/>
    <property type="evidence" value="ECO:0007669"/>
    <property type="project" value="UniProtKB-SubCell"/>
</dbReference>
<evidence type="ECO:0000256" key="8">
    <source>
        <dbReference type="ARBA" id="ARBA00022827"/>
    </source>
</evidence>
<dbReference type="SUPFAM" id="SSF56425">
    <property type="entry name" value="Succinate dehydrogenase/fumarate reductase flavoprotein, catalytic domain"/>
    <property type="match status" value="1"/>
</dbReference>
<dbReference type="GO" id="GO:0034628">
    <property type="term" value="P:'de novo' NAD+ biosynthetic process from L-aspartate"/>
    <property type="evidence" value="ECO:0007669"/>
    <property type="project" value="TreeGrafter"/>
</dbReference>
<evidence type="ECO:0000256" key="10">
    <source>
        <dbReference type="ARBA" id="ARBA00048305"/>
    </source>
</evidence>
<evidence type="ECO:0000256" key="3">
    <source>
        <dbReference type="ARBA" id="ARBA00008562"/>
    </source>
</evidence>